<dbReference type="InterPro" id="IPR001647">
    <property type="entry name" value="HTH_TetR"/>
</dbReference>
<dbReference type="GO" id="GO:0045892">
    <property type="term" value="P:negative regulation of DNA-templated transcription"/>
    <property type="evidence" value="ECO:0007669"/>
    <property type="project" value="InterPro"/>
</dbReference>
<evidence type="ECO:0000256" key="1">
    <source>
        <dbReference type="ARBA" id="ARBA00022491"/>
    </source>
</evidence>
<dbReference type="GO" id="GO:0003700">
    <property type="term" value="F:DNA-binding transcription factor activity"/>
    <property type="evidence" value="ECO:0007669"/>
    <property type="project" value="TreeGrafter"/>
</dbReference>
<keyword evidence="4" id="KW-0804">Transcription</keyword>
<evidence type="ECO:0000256" key="2">
    <source>
        <dbReference type="ARBA" id="ARBA00023015"/>
    </source>
</evidence>
<keyword evidence="3 5" id="KW-0238">DNA-binding</keyword>
<dbReference type="InterPro" id="IPR003012">
    <property type="entry name" value="Tet_transcr_reg_TetR"/>
</dbReference>
<gene>
    <name evidence="7" type="ORF">EV192_101504</name>
</gene>
<dbReference type="EMBL" id="SLWS01000001">
    <property type="protein sequence ID" value="TCO64722.1"/>
    <property type="molecule type" value="Genomic_DNA"/>
</dbReference>
<evidence type="ECO:0000313" key="7">
    <source>
        <dbReference type="EMBL" id="TCO64722.1"/>
    </source>
</evidence>
<dbReference type="InterPro" id="IPR036271">
    <property type="entry name" value="Tet_transcr_reg_TetR-rel_C_sf"/>
</dbReference>
<dbReference type="PRINTS" id="PR00455">
    <property type="entry name" value="HTHTETR"/>
</dbReference>
<dbReference type="Gene3D" id="1.10.357.10">
    <property type="entry name" value="Tetracycline Repressor, domain 2"/>
    <property type="match status" value="1"/>
</dbReference>
<feature type="DNA-binding region" description="H-T-H motif" evidence="5">
    <location>
        <begin position="24"/>
        <end position="43"/>
    </location>
</feature>
<feature type="domain" description="HTH tetR-type" evidence="6">
    <location>
        <begin position="1"/>
        <end position="61"/>
    </location>
</feature>
<evidence type="ECO:0000313" key="8">
    <source>
        <dbReference type="Proteomes" id="UP000295680"/>
    </source>
</evidence>
<dbReference type="Pfam" id="PF02909">
    <property type="entry name" value="TetR_C_1"/>
    <property type="match status" value="1"/>
</dbReference>
<keyword evidence="8" id="KW-1185">Reference proteome</keyword>
<accession>A0A4R2JZJ3</accession>
<dbReference type="PANTHER" id="PTHR30055:SF151">
    <property type="entry name" value="TRANSCRIPTIONAL REGULATORY PROTEIN"/>
    <property type="match status" value="1"/>
</dbReference>
<evidence type="ECO:0000256" key="3">
    <source>
        <dbReference type="ARBA" id="ARBA00023125"/>
    </source>
</evidence>
<dbReference type="GO" id="GO:0000976">
    <property type="term" value="F:transcription cis-regulatory region binding"/>
    <property type="evidence" value="ECO:0007669"/>
    <property type="project" value="TreeGrafter"/>
</dbReference>
<sequence length="193" mass="20910">MSRRDEVLQAALDLLDEVGLDSLTTRRLAERLGVRPGALYRHFDSKRALLDAMVDVVIGGGSEVDDGPPQPTKDTWDEQIRTIATGARAAMLTHRDGARLVVTHLLPGPRAEPGVAQLAWETMLTILRPTGLSEAGAAGVIDTIFAYVNGFTIEEQARDGFPQPAERRALRDQGFAIGLDLILTGVRAKMKSV</sequence>
<dbReference type="GO" id="GO:0046677">
    <property type="term" value="P:response to antibiotic"/>
    <property type="evidence" value="ECO:0007669"/>
    <property type="project" value="InterPro"/>
</dbReference>
<evidence type="ECO:0000256" key="4">
    <source>
        <dbReference type="ARBA" id="ARBA00023163"/>
    </source>
</evidence>
<dbReference type="InterPro" id="IPR050109">
    <property type="entry name" value="HTH-type_TetR-like_transc_reg"/>
</dbReference>
<evidence type="ECO:0000256" key="5">
    <source>
        <dbReference type="PROSITE-ProRule" id="PRU00335"/>
    </source>
</evidence>
<dbReference type="InterPro" id="IPR009057">
    <property type="entry name" value="Homeodomain-like_sf"/>
</dbReference>
<dbReference type="SUPFAM" id="SSF46689">
    <property type="entry name" value="Homeodomain-like"/>
    <property type="match status" value="1"/>
</dbReference>
<name>A0A4R2JZJ3_9PSEU</name>
<dbReference type="AlphaFoldDB" id="A0A4R2JZJ3"/>
<organism evidence="7 8">
    <name type="scientific">Actinocrispum wychmicini</name>
    <dbReference type="NCBI Taxonomy" id="1213861"/>
    <lineage>
        <taxon>Bacteria</taxon>
        <taxon>Bacillati</taxon>
        <taxon>Actinomycetota</taxon>
        <taxon>Actinomycetes</taxon>
        <taxon>Pseudonocardiales</taxon>
        <taxon>Pseudonocardiaceae</taxon>
        <taxon>Actinocrispum</taxon>
    </lineage>
</organism>
<dbReference type="Proteomes" id="UP000295680">
    <property type="component" value="Unassembled WGS sequence"/>
</dbReference>
<keyword evidence="1" id="KW-0678">Repressor</keyword>
<dbReference type="PROSITE" id="PS50977">
    <property type="entry name" value="HTH_TETR_2"/>
    <property type="match status" value="1"/>
</dbReference>
<reference evidence="7 8" key="1">
    <citation type="submission" date="2019-03" db="EMBL/GenBank/DDBJ databases">
        <title>Genomic Encyclopedia of Type Strains, Phase IV (KMG-IV): sequencing the most valuable type-strain genomes for metagenomic binning, comparative biology and taxonomic classification.</title>
        <authorList>
            <person name="Goeker M."/>
        </authorList>
    </citation>
    <scope>NUCLEOTIDE SEQUENCE [LARGE SCALE GENOMIC DNA]</scope>
    <source>
        <strain evidence="7 8">DSM 45934</strain>
    </source>
</reference>
<proteinExistence type="predicted"/>
<dbReference type="InterPro" id="IPR004111">
    <property type="entry name" value="Repressor_TetR_C"/>
</dbReference>
<dbReference type="PRINTS" id="PR00400">
    <property type="entry name" value="TETREPRESSOR"/>
</dbReference>
<protein>
    <submittedName>
        <fullName evidence="7">TetR family transcriptional regulator</fullName>
    </submittedName>
</protein>
<comment type="caution">
    <text evidence="7">The sequence shown here is derived from an EMBL/GenBank/DDBJ whole genome shotgun (WGS) entry which is preliminary data.</text>
</comment>
<keyword evidence="2" id="KW-0805">Transcription regulation</keyword>
<dbReference type="RefSeq" id="WP_165960174.1">
    <property type="nucleotide sequence ID" value="NZ_SLWS01000001.1"/>
</dbReference>
<dbReference type="PANTHER" id="PTHR30055">
    <property type="entry name" value="HTH-TYPE TRANSCRIPTIONAL REGULATOR RUTR"/>
    <property type="match status" value="1"/>
</dbReference>
<evidence type="ECO:0000259" key="6">
    <source>
        <dbReference type="PROSITE" id="PS50977"/>
    </source>
</evidence>
<dbReference type="Pfam" id="PF00440">
    <property type="entry name" value="TetR_N"/>
    <property type="match status" value="1"/>
</dbReference>
<dbReference type="Gene3D" id="1.10.10.60">
    <property type="entry name" value="Homeodomain-like"/>
    <property type="match status" value="1"/>
</dbReference>
<dbReference type="SUPFAM" id="SSF48498">
    <property type="entry name" value="Tetracyclin repressor-like, C-terminal domain"/>
    <property type="match status" value="1"/>
</dbReference>